<dbReference type="GO" id="GO:0005737">
    <property type="term" value="C:cytoplasm"/>
    <property type="evidence" value="ECO:0007669"/>
    <property type="project" value="UniProtKB-SubCell"/>
</dbReference>
<proteinExistence type="inferred from homology"/>
<evidence type="ECO:0000313" key="9">
    <source>
        <dbReference type="EMBL" id="RDI44764.1"/>
    </source>
</evidence>
<dbReference type="RefSeq" id="WP_114834113.1">
    <property type="nucleotide sequence ID" value="NZ_LR699114.1"/>
</dbReference>
<dbReference type="Gene3D" id="3.40.1010.10">
    <property type="entry name" value="Cobalt-precorrin-4 Transmethylase, Domain 1"/>
    <property type="match status" value="1"/>
</dbReference>
<dbReference type="HAMAP" id="MF_01877">
    <property type="entry name" value="16SrRNA_methyltr_I"/>
    <property type="match status" value="1"/>
</dbReference>
<reference evidence="9 10" key="1">
    <citation type="submission" date="2018-07" db="EMBL/GenBank/DDBJ databases">
        <title>Genomic Encyclopedia of Type Strains, Phase IV (KMG-IV): sequencing the most valuable type-strain genomes for metagenomic binning, comparative biology and taxonomic classification.</title>
        <authorList>
            <person name="Goeker M."/>
        </authorList>
    </citation>
    <scope>NUCLEOTIDE SEQUENCE [LARGE SCALE GENOMIC DNA]</scope>
    <source>
        <strain evidence="9 10">DSM 16500</strain>
    </source>
</reference>
<gene>
    <name evidence="6" type="primary">rsmI</name>
    <name evidence="9" type="ORF">C8D86_10815</name>
</gene>
<keyword evidence="10" id="KW-1185">Reference proteome</keyword>
<comment type="function">
    <text evidence="6">Catalyzes the 2'-O-methylation of the ribose of cytidine 1402 (C1402) in 16S rRNA.</text>
</comment>
<evidence type="ECO:0000256" key="4">
    <source>
        <dbReference type="ARBA" id="ARBA00022679"/>
    </source>
</evidence>
<dbReference type="CDD" id="cd11648">
    <property type="entry name" value="RsmI"/>
    <property type="match status" value="1"/>
</dbReference>
<organism evidence="9 10">
    <name type="scientific">Aquicella lusitana</name>
    <dbReference type="NCBI Taxonomy" id="254246"/>
    <lineage>
        <taxon>Bacteria</taxon>
        <taxon>Pseudomonadati</taxon>
        <taxon>Pseudomonadota</taxon>
        <taxon>Gammaproteobacteria</taxon>
        <taxon>Legionellales</taxon>
        <taxon>Coxiellaceae</taxon>
        <taxon>Aquicella</taxon>
    </lineage>
</organism>
<dbReference type="InterPro" id="IPR000878">
    <property type="entry name" value="4pyrrol_Mease"/>
</dbReference>
<evidence type="ECO:0000259" key="8">
    <source>
        <dbReference type="Pfam" id="PF23016"/>
    </source>
</evidence>
<comment type="caution">
    <text evidence="9">The sequence shown here is derived from an EMBL/GenBank/DDBJ whole genome shotgun (WGS) entry which is preliminary data.</text>
</comment>
<dbReference type="EC" id="2.1.1.198" evidence="6"/>
<dbReference type="InterPro" id="IPR018063">
    <property type="entry name" value="SAM_MeTrfase_RsmI_CS"/>
</dbReference>
<evidence type="ECO:0000313" key="10">
    <source>
        <dbReference type="Proteomes" id="UP000254720"/>
    </source>
</evidence>
<keyword evidence="4 6" id="KW-0808">Transferase</keyword>
<dbReference type="SUPFAM" id="SSF53790">
    <property type="entry name" value="Tetrapyrrole methylase"/>
    <property type="match status" value="1"/>
</dbReference>
<name>A0A370GQK1_9COXI</name>
<dbReference type="InterPro" id="IPR053910">
    <property type="entry name" value="RsmI_HTH"/>
</dbReference>
<evidence type="ECO:0000256" key="6">
    <source>
        <dbReference type="HAMAP-Rule" id="MF_01877"/>
    </source>
</evidence>
<dbReference type="InterPro" id="IPR008189">
    <property type="entry name" value="rRNA_ssu_MeTfrase_I"/>
</dbReference>
<dbReference type="InterPro" id="IPR035996">
    <property type="entry name" value="4pyrrol_Methylase_sf"/>
</dbReference>
<dbReference type="EMBL" id="QQAX01000008">
    <property type="protein sequence ID" value="RDI44764.1"/>
    <property type="molecule type" value="Genomic_DNA"/>
</dbReference>
<feature type="domain" description="Tetrapyrrole methylase" evidence="7">
    <location>
        <begin position="8"/>
        <end position="209"/>
    </location>
</feature>
<evidence type="ECO:0000259" key="7">
    <source>
        <dbReference type="Pfam" id="PF00590"/>
    </source>
</evidence>
<dbReference type="PROSITE" id="PS01296">
    <property type="entry name" value="RSMI"/>
    <property type="match status" value="1"/>
</dbReference>
<dbReference type="FunFam" id="3.30.950.10:FF:000002">
    <property type="entry name" value="Ribosomal RNA small subunit methyltransferase I"/>
    <property type="match status" value="1"/>
</dbReference>
<keyword evidence="3 6" id="KW-0489">Methyltransferase</keyword>
<dbReference type="NCBIfam" id="TIGR00096">
    <property type="entry name" value="16S rRNA (cytidine(1402)-2'-O)-methyltransferase"/>
    <property type="match status" value="1"/>
</dbReference>
<evidence type="ECO:0000256" key="2">
    <source>
        <dbReference type="ARBA" id="ARBA00022552"/>
    </source>
</evidence>
<protein>
    <recommendedName>
        <fullName evidence="6">Ribosomal RNA small subunit methyltransferase I</fullName>
        <ecNumber evidence="6">2.1.1.198</ecNumber>
    </recommendedName>
    <alternativeName>
        <fullName evidence="6">16S rRNA 2'-O-ribose C1402 methyltransferase</fullName>
    </alternativeName>
    <alternativeName>
        <fullName evidence="6">rRNA (cytidine-2'-O-)-methyltransferase RsmI</fullName>
    </alternativeName>
</protein>
<comment type="similarity">
    <text evidence="6">Belongs to the methyltransferase superfamily. RsmI family.</text>
</comment>
<dbReference type="PIRSF" id="PIRSF005917">
    <property type="entry name" value="MTase_YraL"/>
    <property type="match status" value="1"/>
</dbReference>
<keyword evidence="5 6" id="KW-0949">S-adenosyl-L-methionine</keyword>
<comment type="catalytic activity">
    <reaction evidence="6">
        <text>cytidine(1402) in 16S rRNA + S-adenosyl-L-methionine = 2'-O-methylcytidine(1402) in 16S rRNA + S-adenosyl-L-homocysteine + H(+)</text>
        <dbReference type="Rhea" id="RHEA:42924"/>
        <dbReference type="Rhea" id="RHEA-COMP:10285"/>
        <dbReference type="Rhea" id="RHEA-COMP:10286"/>
        <dbReference type="ChEBI" id="CHEBI:15378"/>
        <dbReference type="ChEBI" id="CHEBI:57856"/>
        <dbReference type="ChEBI" id="CHEBI:59789"/>
        <dbReference type="ChEBI" id="CHEBI:74495"/>
        <dbReference type="ChEBI" id="CHEBI:82748"/>
        <dbReference type="EC" id="2.1.1.198"/>
    </reaction>
</comment>
<comment type="subcellular location">
    <subcellularLocation>
        <location evidence="6">Cytoplasm</location>
    </subcellularLocation>
</comment>
<dbReference type="Gene3D" id="3.30.950.10">
    <property type="entry name" value="Methyltransferase, Cobalt-precorrin-4 Transmethylase, Domain 2"/>
    <property type="match status" value="1"/>
</dbReference>
<feature type="domain" description="RsmI HTH" evidence="8">
    <location>
        <begin position="245"/>
        <end position="282"/>
    </location>
</feature>
<accession>A0A370GQK1</accession>
<dbReference type="OrthoDB" id="9809084at2"/>
<dbReference type="PANTHER" id="PTHR46111">
    <property type="entry name" value="RIBOSOMAL RNA SMALL SUBUNIT METHYLTRANSFERASE I"/>
    <property type="match status" value="1"/>
</dbReference>
<dbReference type="InterPro" id="IPR014777">
    <property type="entry name" value="4pyrrole_Mease_sub1"/>
</dbReference>
<evidence type="ECO:0000256" key="3">
    <source>
        <dbReference type="ARBA" id="ARBA00022603"/>
    </source>
</evidence>
<dbReference type="PANTHER" id="PTHR46111:SF1">
    <property type="entry name" value="RIBOSOMAL RNA SMALL SUBUNIT METHYLTRANSFERASE I"/>
    <property type="match status" value="1"/>
</dbReference>
<dbReference type="AlphaFoldDB" id="A0A370GQK1"/>
<keyword evidence="2 6" id="KW-0698">rRNA processing</keyword>
<keyword evidence="1 6" id="KW-0963">Cytoplasm</keyword>
<dbReference type="GO" id="GO:0070677">
    <property type="term" value="F:rRNA (cytosine-2'-O-)-methyltransferase activity"/>
    <property type="evidence" value="ECO:0007669"/>
    <property type="project" value="UniProtKB-UniRule"/>
</dbReference>
<dbReference type="InterPro" id="IPR014776">
    <property type="entry name" value="4pyrrole_Mease_sub2"/>
</dbReference>
<evidence type="ECO:0000256" key="5">
    <source>
        <dbReference type="ARBA" id="ARBA00022691"/>
    </source>
</evidence>
<dbReference type="Proteomes" id="UP000254720">
    <property type="component" value="Unassembled WGS sequence"/>
</dbReference>
<dbReference type="Pfam" id="PF23016">
    <property type="entry name" value="RsmI_C"/>
    <property type="match status" value="1"/>
</dbReference>
<evidence type="ECO:0000256" key="1">
    <source>
        <dbReference type="ARBA" id="ARBA00022490"/>
    </source>
</evidence>
<sequence>MHSNKIGTLYVVATPIGNLQDISLRAIEVLKKVDRVAAEDTRHAMQLLNHFSINKPTLSLHEFNERERVGVLLAYLQQQGESVALVSDAGTPLISDPGFLVVREAKAVGIPVVPVPGPCAAITALSVSGLATDRFIFEGFLPAKEEARRQRLTLLRHEKRTLIFYEAPHRLLDTLQSMSTVFGSQRKAVVARELTKVHESVLAMDLAALIAWFTSHPDQQRGEIVILVTGAEEEKQHAKEVIPKEALAILLEELPLKQAVALASKITGERKNVLYELALSMKGNA</sequence>
<dbReference type="Pfam" id="PF00590">
    <property type="entry name" value="TP_methylase"/>
    <property type="match status" value="1"/>
</dbReference>